<gene>
    <name evidence="1" type="ORF">SAMEA4412673_02647</name>
</gene>
<evidence type="ECO:0000313" key="1">
    <source>
        <dbReference type="EMBL" id="SNV52258.1"/>
    </source>
</evidence>
<dbReference type="RefSeq" id="WP_093097565.1">
    <property type="nucleotide sequence ID" value="NZ_FNGK01000001.1"/>
</dbReference>
<protein>
    <submittedName>
        <fullName evidence="1">Uncharacterized protein</fullName>
    </submittedName>
</protein>
<organism evidence="1 2">
    <name type="scientific">Sphingobacterium mizutaii</name>
    <dbReference type="NCBI Taxonomy" id="1010"/>
    <lineage>
        <taxon>Bacteria</taxon>
        <taxon>Pseudomonadati</taxon>
        <taxon>Bacteroidota</taxon>
        <taxon>Sphingobacteriia</taxon>
        <taxon>Sphingobacteriales</taxon>
        <taxon>Sphingobacteriaceae</taxon>
        <taxon>Sphingobacterium</taxon>
    </lineage>
</organism>
<name>A0AAJ4XCJ6_9SPHI</name>
<proteinExistence type="predicted"/>
<dbReference type="AlphaFoldDB" id="A0AAJ4XCJ6"/>
<reference evidence="1 2" key="1">
    <citation type="submission" date="2017-06" db="EMBL/GenBank/DDBJ databases">
        <authorList>
            <consortium name="Pathogen Informatics"/>
        </authorList>
    </citation>
    <scope>NUCLEOTIDE SEQUENCE [LARGE SCALE GENOMIC DNA]</scope>
    <source>
        <strain evidence="1 2">NCTC12149</strain>
    </source>
</reference>
<sequence length="130" mass="14895">MNTVATMTSLIEMSEFIGKSIEQEIDRDNPDELTGKLMELCSLQSNASHAYALAEQLYNVKLAELVQKPEHSKLSATDKKMLFAGLAREEIYYMTLNERYIRNLSHSIEAIRSALSWKKTELEQSKYQTT</sequence>
<evidence type="ECO:0000313" key="2">
    <source>
        <dbReference type="Proteomes" id="UP000215355"/>
    </source>
</evidence>
<dbReference type="Proteomes" id="UP000215355">
    <property type="component" value="Chromosome 1"/>
</dbReference>
<accession>A0AAJ4XCJ6</accession>
<dbReference type="KEGG" id="smiz:4412673_02647"/>
<dbReference type="EMBL" id="LT906468">
    <property type="protein sequence ID" value="SNV52258.1"/>
    <property type="molecule type" value="Genomic_DNA"/>
</dbReference>